<feature type="compositionally biased region" description="Low complexity" evidence="8">
    <location>
        <begin position="102"/>
        <end position="134"/>
    </location>
</feature>
<evidence type="ECO:0000256" key="8">
    <source>
        <dbReference type="SAM" id="MobiDB-lite"/>
    </source>
</evidence>
<gene>
    <name evidence="10" type="ORF">DL764_008348</name>
</gene>
<evidence type="ECO:0000256" key="1">
    <source>
        <dbReference type="ARBA" id="ARBA00022741"/>
    </source>
</evidence>
<dbReference type="PROSITE" id="PS51084">
    <property type="entry name" value="HIT_2"/>
    <property type="match status" value="1"/>
</dbReference>
<proteinExistence type="predicted"/>
<dbReference type="PANTHER" id="PTHR46243">
    <property type="entry name" value="BIS(5'-ADENOSYL)-TRIPHOSPHATASE"/>
    <property type="match status" value="1"/>
</dbReference>
<keyword evidence="2 7" id="KW-0378">Hydrolase</keyword>
<evidence type="ECO:0000259" key="9">
    <source>
        <dbReference type="PROSITE" id="PS51084"/>
    </source>
</evidence>
<feature type="active site" description="Tele-AMP-histidine intermediate" evidence="3">
    <location>
        <position position="167"/>
    </location>
</feature>
<dbReference type="InterPro" id="IPR036265">
    <property type="entry name" value="HIT-like_sf"/>
</dbReference>
<feature type="short sequence motif" description="Histidine triad motif" evidence="6">
    <location>
        <begin position="165"/>
        <end position="169"/>
    </location>
</feature>
<dbReference type="OrthoDB" id="680339at2759"/>
<evidence type="ECO:0000256" key="5">
    <source>
        <dbReference type="PIRSR" id="PIRSR639383-3"/>
    </source>
</evidence>
<organism evidence="10 11">
    <name type="scientific">Monosporascus ibericus</name>
    <dbReference type="NCBI Taxonomy" id="155417"/>
    <lineage>
        <taxon>Eukaryota</taxon>
        <taxon>Fungi</taxon>
        <taxon>Dikarya</taxon>
        <taxon>Ascomycota</taxon>
        <taxon>Pezizomycotina</taxon>
        <taxon>Sordariomycetes</taxon>
        <taxon>Xylariomycetidae</taxon>
        <taxon>Xylariales</taxon>
        <taxon>Xylariales incertae sedis</taxon>
        <taxon>Monosporascus</taxon>
    </lineage>
</organism>
<evidence type="ECO:0000256" key="6">
    <source>
        <dbReference type="PROSITE-ProRule" id="PRU00464"/>
    </source>
</evidence>
<feature type="binding site" evidence="4">
    <location>
        <position position="53"/>
    </location>
    <ligand>
        <name>substrate</name>
    </ligand>
</feature>
<keyword evidence="11" id="KW-1185">Reference proteome</keyword>
<dbReference type="EMBL" id="QJNU01000643">
    <property type="protein sequence ID" value="RYO90938.1"/>
    <property type="molecule type" value="Genomic_DNA"/>
</dbReference>
<feature type="site" description="Important for induction of apoptosis" evidence="5">
    <location>
        <position position="190"/>
    </location>
</feature>
<dbReference type="AlphaFoldDB" id="A0A4Q4SXQ4"/>
<comment type="cofactor">
    <cofactor evidence="7">
        <name>Mn(2+)</name>
        <dbReference type="ChEBI" id="CHEBI:29035"/>
    </cofactor>
</comment>
<dbReference type="PROSITE" id="PS00892">
    <property type="entry name" value="HIT_1"/>
    <property type="match status" value="1"/>
</dbReference>
<comment type="caution">
    <text evidence="10">The sequence shown here is derived from an EMBL/GenBank/DDBJ whole genome shotgun (WGS) entry which is preliminary data.</text>
</comment>
<evidence type="ECO:0000256" key="2">
    <source>
        <dbReference type="ARBA" id="ARBA00022801"/>
    </source>
</evidence>
<feature type="binding site" evidence="4">
    <location>
        <position position="169"/>
    </location>
    <ligand>
        <name>substrate</name>
    </ligand>
</feature>
<dbReference type="InterPro" id="IPR019808">
    <property type="entry name" value="Histidine_triad_CS"/>
</dbReference>
<evidence type="ECO:0000256" key="7">
    <source>
        <dbReference type="RuleBase" id="RU366076"/>
    </source>
</evidence>
<feature type="region of interest" description="Disordered" evidence="8">
    <location>
        <begin position="102"/>
        <end position="153"/>
    </location>
</feature>
<dbReference type="Gene3D" id="3.30.428.10">
    <property type="entry name" value="HIT-like"/>
    <property type="match status" value="1"/>
</dbReference>
<dbReference type="CDD" id="cd01275">
    <property type="entry name" value="FHIT"/>
    <property type="match status" value="1"/>
</dbReference>
<dbReference type="GO" id="GO:0047710">
    <property type="term" value="F:bis(5'-adenosyl)-triphosphatase activity"/>
    <property type="evidence" value="ECO:0007669"/>
    <property type="project" value="UniProtKB-UniRule"/>
</dbReference>
<feature type="region of interest" description="Disordered" evidence="8">
    <location>
        <begin position="251"/>
        <end position="276"/>
    </location>
</feature>
<dbReference type="STRING" id="155417.A0A4Q4SXQ4"/>
<dbReference type="GO" id="GO:0000166">
    <property type="term" value="F:nucleotide binding"/>
    <property type="evidence" value="ECO:0007669"/>
    <property type="project" value="UniProtKB-KW"/>
</dbReference>
<keyword evidence="1 7" id="KW-0547">Nucleotide-binding</keyword>
<comment type="catalytic activity">
    <reaction evidence="7">
        <text>P(1),P(3)-bis(5'-adenosyl) triphosphate + H2O = AMP + ADP + 2 H(+)</text>
        <dbReference type="Rhea" id="RHEA:13893"/>
        <dbReference type="ChEBI" id="CHEBI:15377"/>
        <dbReference type="ChEBI" id="CHEBI:15378"/>
        <dbReference type="ChEBI" id="CHEBI:58529"/>
        <dbReference type="ChEBI" id="CHEBI:456215"/>
        <dbReference type="ChEBI" id="CHEBI:456216"/>
        <dbReference type="EC" id="3.6.1.29"/>
    </reaction>
</comment>
<dbReference type="EC" id="3.6.1.29" evidence="7"/>
<evidence type="ECO:0000256" key="3">
    <source>
        <dbReference type="PIRSR" id="PIRSR639383-1"/>
    </source>
</evidence>
<dbReference type="InterPro" id="IPR011146">
    <property type="entry name" value="HIT-like"/>
</dbReference>
<evidence type="ECO:0000313" key="11">
    <source>
        <dbReference type="Proteomes" id="UP000293360"/>
    </source>
</evidence>
<protein>
    <recommendedName>
        <fullName evidence="7">Bis(5'-adenosyl)-triphosphatase</fullName>
        <ecNumber evidence="7">3.6.1.29</ecNumber>
    </recommendedName>
</protein>
<dbReference type="Pfam" id="PF01230">
    <property type="entry name" value="HIT"/>
    <property type="match status" value="1"/>
</dbReference>
<dbReference type="PANTHER" id="PTHR46243:SF1">
    <property type="entry name" value="BIS(5'-ADENOSYL)-TRIPHOSPHATASE"/>
    <property type="match status" value="1"/>
</dbReference>
<accession>A0A4Q4SXQ4</accession>
<dbReference type="Proteomes" id="UP000293360">
    <property type="component" value="Unassembled WGS sequence"/>
</dbReference>
<dbReference type="SUPFAM" id="SSF54197">
    <property type="entry name" value="HIT-like"/>
    <property type="match status" value="1"/>
</dbReference>
<reference evidence="10 11" key="1">
    <citation type="submission" date="2018-06" db="EMBL/GenBank/DDBJ databases">
        <title>Complete Genomes of Monosporascus.</title>
        <authorList>
            <person name="Robinson A.J."/>
            <person name="Natvig D.O."/>
        </authorList>
    </citation>
    <scope>NUCLEOTIDE SEQUENCE [LARGE SCALE GENOMIC DNA]</scope>
    <source>
        <strain evidence="10 11">CBS 110550</strain>
    </source>
</reference>
<dbReference type="InterPro" id="IPR039383">
    <property type="entry name" value="FHIT"/>
</dbReference>
<feature type="domain" description="HIT" evidence="9">
    <location>
        <begin position="28"/>
        <end position="180"/>
    </location>
</feature>
<name>A0A4Q4SXQ4_9PEZI</name>
<feature type="binding site" evidence="4">
    <location>
        <begin position="160"/>
        <end position="163"/>
    </location>
    <ligand>
        <name>substrate</name>
    </ligand>
</feature>
<dbReference type="InterPro" id="IPR051884">
    <property type="entry name" value="Bis(5'-adenosyl)-TPase_reg"/>
</dbReference>
<evidence type="ECO:0000256" key="4">
    <source>
        <dbReference type="PIRSR" id="PIRSR639383-2"/>
    </source>
</evidence>
<feature type="binding site" evidence="4">
    <location>
        <position position="154"/>
    </location>
    <ligand>
        <name>substrate</name>
    </ligand>
</feature>
<sequence>MIRKGGGMVTVNPFSEAWRRKLNTKPSGPIYFGPFEVTSQVFLTTRYSFALVNLKPLLPGHVLVCPHEPHRRLTDLSAPELTDLFRAVQRVQRMLARHYFTSPSSASPTANANTTANSSSSTAGSSGNFNSATPAPAPAPAGSPEAGSFNIAIQDGSGAGQTVAHVHVHVIPRIAGETDKDTSTVGDAIYERMASEDGNVGGALWDRDRRPVPGGAFARIEDASRRPRSMEEMAAEAELFRGVLAAMAREELRREGQERGGREVDASEEGAAGGDR</sequence>
<evidence type="ECO:0000313" key="10">
    <source>
        <dbReference type="EMBL" id="RYO90938.1"/>
    </source>
</evidence>
<feature type="compositionally biased region" description="Basic and acidic residues" evidence="8">
    <location>
        <begin position="251"/>
        <end position="265"/>
    </location>
</feature>